<accession>A0ABN3VAB6</accession>
<gene>
    <name evidence="2" type="ORF">GCM10010470_19230</name>
</gene>
<dbReference type="EMBL" id="BAAAUX010000011">
    <property type="protein sequence ID" value="GAA2785273.1"/>
    <property type="molecule type" value="Genomic_DNA"/>
</dbReference>
<comment type="caution">
    <text evidence="2">The sequence shown here is derived from an EMBL/GenBank/DDBJ whole genome shotgun (WGS) entry which is preliminary data.</text>
</comment>
<keyword evidence="3" id="KW-1185">Reference proteome</keyword>
<dbReference type="InterPro" id="IPR046259">
    <property type="entry name" value="DUF6292"/>
</dbReference>
<name>A0ABN3VAB6_9PSEU</name>
<feature type="domain" description="DUF6292" evidence="1">
    <location>
        <begin position="14"/>
        <end position="100"/>
    </location>
</feature>
<protein>
    <recommendedName>
        <fullName evidence="1">DUF6292 domain-containing protein</fullName>
    </recommendedName>
</protein>
<dbReference type="RefSeq" id="WP_344679175.1">
    <property type="nucleotide sequence ID" value="NZ_BAAAUX010000011.1"/>
</dbReference>
<dbReference type="Proteomes" id="UP001500979">
    <property type="component" value="Unassembled WGS sequence"/>
</dbReference>
<organism evidence="2 3">
    <name type="scientific">Saccharopolyspora taberi</name>
    <dbReference type="NCBI Taxonomy" id="60895"/>
    <lineage>
        <taxon>Bacteria</taxon>
        <taxon>Bacillati</taxon>
        <taxon>Actinomycetota</taxon>
        <taxon>Actinomycetes</taxon>
        <taxon>Pseudonocardiales</taxon>
        <taxon>Pseudonocardiaceae</taxon>
        <taxon>Saccharopolyspora</taxon>
    </lineage>
</organism>
<proteinExistence type="predicted"/>
<sequence>MDARSHAAEGLRNYVREVSAGLGDDVDVVDLDLAPGPATAIILVRSVLPTLPALPVLLTWDEINGWALRVEIDGDGDTTAVAYLGGDILPEPGEVHRFLHEAVRGAHPGAVSPPLFRHADADDDLERRLTGFHARG</sequence>
<dbReference type="Pfam" id="PF19809">
    <property type="entry name" value="DUF6292"/>
    <property type="match status" value="1"/>
</dbReference>
<evidence type="ECO:0000313" key="2">
    <source>
        <dbReference type="EMBL" id="GAA2785273.1"/>
    </source>
</evidence>
<evidence type="ECO:0000313" key="3">
    <source>
        <dbReference type="Proteomes" id="UP001500979"/>
    </source>
</evidence>
<reference evidence="2 3" key="1">
    <citation type="journal article" date="2019" name="Int. J. Syst. Evol. Microbiol.">
        <title>The Global Catalogue of Microorganisms (GCM) 10K type strain sequencing project: providing services to taxonomists for standard genome sequencing and annotation.</title>
        <authorList>
            <consortium name="The Broad Institute Genomics Platform"/>
            <consortium name="The Broad Institute Genome Sequencing Center for Infectious Disease"/>
            <person name="Wu L."/>
            <person name="Ma J."/>
        </authorList>
    </citation>
    <scope>NUCLEOTIDE SEQUENCE [LARGE SCALE GENOMIC DNA]</scope>
    <source>
        <strain evidence="2 3">JCM 9383</strain>
    </source>
</reference>
<evidence type="ECO:0000259" key="1">
    <source>
        <dbReference type="Pfam" id="PF19809"/>
    </source>
</evidence>